<dbReference type="Gene3D" id="1.10.4030.10">
    <property type="entry name" value="Porin chaperone SurA, peptide-binding domain"/>
    <property type="match status" value="1"/>
</dbReference>
<evidence type="ECO:0000256" key="4">
    <source>
        <dbReference type="ARBA" id="ARBA00031484"/>
    </source>
</evidence>
<evidence type="ECO:0000256" key="1">
    <source>
        <dbReference type="ARBA" id="ARBA00018370"/>
    </source>
</evidence>
<feature type="chain" id="PRO_5011554101" description="Parvulin-like PPIase" evidence="6">
    <location>
        <begin position="36"/>
        <end position="414"/>
    </location>
</feature>
<dbReference type="EMBL" id="FODS01000009">
    <property type="protein sequence ID" value="SEO68363.1"/>
    <property type="molecule type" value="Genomic_DNA"/>
</dbReference>
<dbReference type="Gene3D" id="3.10.50.40">
    <property type="match status" value="1"/>
</dbReference>
<protein>
    <recommendedName>
        <fullName evidence="1">Parvulin-like PPIase</fullName>
    </recommendedName>
    <alternativeName>
        <fullName evidence="3">Peptidyl-prolyl cis-trans isomerase plp</fullName>
    </alternativeName>
    <alternativeName>
        <fullName evidence="4">Rotamase plp</fullName>
    </alternativeName>
</protein>
<keyword evidence="2 6" id="KW-0732">Signal</keyword>
<evidence type="ECO:0000259" key="7">
    <source>
        <dbReference type="PROSITE" id="PS50198"/>
    </source>
</evidence>
<evidence type="ECO:0000256" key="3">
    <source>
        <dbReference type="ARBA" id="ARBA00030642"/>
    </source>
</evidence>
<keyword evidence="9" id="KW-1185">Reference proteome</keyword>
<organism evidence="8 9">
    <name type="scientific">Salinihabitans flavidus</name>
    <dbReference type="NCBI Taxonomy" id="569882"/>
    <lineage>
        <taxon>Bacteria</taxon>
        <taxon>Pseudomonadati</taxon>
        <taxon>Pseudomonadota</taxon>
        <taxon>Alphaproteobacteria</taxon>
        <taxon>Rhodobacterales</taxon>
        <taxon>Roseobacteraceae</taxon>
        <taxon>Salinihabitans</taxon>
    </lineage>
</organism>
<evidence type="ECO:0000256" key="6">
    <source>
        <dbReference type="SAM" id="SignalP"/>
    </source>
</evidence>
<keyword evidence="5" id="KW-0697">Rotamase</keyword>
<evidence type="ECO:0000313" key="8">
    <source>
        <dbReference type="EMBL" id="SEO68363.1"/>
    </source>
</evidence>
<dbReference type="SUPFAM" id="SSF109998">
    <property type="entry name" value="Triger factor/SurA peptide-binding domain-like"/>
    <property type="match status" value="1"/>
</dbReference>
<reference evidence="8 9" key="1">
    <citation type="submission" date="2016-10" db="EMBL/GenBank/DDBJ databases">
        <authorList>
            <person name="de Groot N.N."/>
        </authorList>
    </citation>
    <scope>NUCLEOTIDE SEQUENCE [LARGE SCALE GENOMIC DNA]</scope>
    <source>
        <strain evidence="8 9">DSM 27842</strain>
    </source>
</reference>
<gene>
    <name evidence="8" type="ORF">SAMN04490248_10976</name>
</gene>
<dbReference type="GO" id="GO:0003755">
    <property type="term" value="F:peptidyl-prolyl cis-trans isomerase activity"/>
    <property type="evidence" value="ECO:0007669"/>
    <property type="project" value="UniProtKB-KW"/>
</dbReference>
<accession>A0A1H8RQX5</accession>
<dbReference type="Proteomes" id="UP000198893">
    <property type="component" value="Unassembled WGS sequence"/>
</dbReference>
<evidence type="ECO:0000256" key="2">
    <source>
        <dbReference type="ARBA" id="ARBA00022729"/>
    </source>
</evidence>
<dbReference type="InterPro" id="IPR027304">
    <property type="entry name" value="Trigger_fact/SurA_dom_sf"/>
</dbReference>
<dbReference type="Pfam" id="PF13624">
    <property type="entry name" value="SurA_N_3"/>
    <property type="match status" value="1"/>
</dbReference>
<sequence>MMMMLSRVSRPAHNTLRRLSVLAALVLAGAAPALSQSPFSSAITVNERAITYYELEQRARLLEVIEPLGNPREKAREQLIDDRLKLQAAREYGIEVTAEQIEAGTEEFAGRADMKGDEFIAALAEEGVAPETFRDFVISGQSWRGVVRARFGGRVEITEEDIDRALSTTSGGLQVRLAEVIIPITPQTEQQVMQVAAEIQKLTSYAAFSDAARQYSAAPTRDQGGRVDWVPITNLPSQLRPILTSMKPGEVTDPVPLSGAVALFQMRGITEGPVSTPRYSAIEYAEYYLPGGRSPETLARARTLRDSIDTCNDLYGVAKDQPPEALYREARKPSEIPNDVATELGRLDKHEVSTNLTRNQGQTLVFLMLCERTPALDQDVEREEVAEALRGQRINSFAESYLDRLRAEAVIVEK</sequence>
<dbReference type="InterPro" id="IPR050280">
    <property type="entry name" value="OMP_Chaperone_SurA"/>
</dbReference>
<dbReference type="SUPFAM" id="SSF54534">
    <property type="entry name" value="FKBP-like"/>
    <property type="match status" value="1"/>
</dbReference>
<dbReference type="InterPro" id="IPR046357">
    <property type="entry name" value="PPIase_dom_sf"/>
</dbReference>
<proteinExistence type="predicted"/>
<evidence type="ECO:0000256" key="5">
    <source>
        <dbReference type="PROSITE-ProRule" id="PRU00278"/>
    </source>
</evidence>
<feature type="signal peptide" evidence="6">
    <location>
        <begin position="1"/>
        <end position="35"/>
    </location>
</feature>
<dbReference type="PANTHER" id="PTHR47637:SF1">
    <property type="entry name" value="CHAPERONE SURA"/>
    <property type="match status" value="1"/>
</dbReference>
<feature type="domain" description="PpiC" evidence="7">
    <location>
        <begin position="172"/>
        <end position="268"/>
    </location>
</feature>
<dbReference type="InterPro" id="IPR000297">
    <property type="entry name" value="PPIase_PpiC"/>
</dbReference>
<evidence type="ECO:0000313" key="9">
    <source>
        <dbReference type="Proteomes" id="UP000198893"/>
    </source>
</evidence>
<dbReference type="STRING" id="569882.SAMN04490248_10976"/>
<dbReference type="PROSITE" id="PS50198">
    <property type="entry name" value="PPIC_PPIASE_2"/>
    <property type="match status" value="1"/>
</dbReference>
<keyword evidence="5" id="KW-0413">Isomerase</keyword>
<dbReference type="AlphaFoldDB" id="A0A1H8RQX5"/>
<dbReference type="Pfam" id="PF00639">
    <property type="entry name" value="Rotamase"/>
    <property type="match status" value="1"/>
</dbReference>
<dbReference type="PANTHER" id="PTHR47637">
    <property type="entry name" value="CHAPERONE SURA"/>
    <property type="match status" value="1"/>
</dbReference>
<name>A0A1H8RQX5_9RHOB</name>